<dbReference type="PANTHER" id="PTHR10938:SF4">
    <property type="entry name" value="TRANSLATION INITIATION FACTOR IF3-1, MITOCHONDRIAL"/>
    <property type="match status" value="1"/>
</dbReference>
<evidence type="ECO:0008006" key="9">
    <source>
        <dbReference type="Google" id="ProtNLM"/>
    </source>
</evidence>
<dbReference type="Gene3D" id="3.30.110.10">
    <property type="entry name" value="Translation initiation factor 3 (IF-3), C-terminal domain"/>
    <property type="match status" value="1"/>
</dbReference>
<reference evidence="7 8" key="1">
    <citation type="journal article" date="2021" name="Commun. Biol.">
        <title>The genome of Shorea leprosula (Dipterocarpaceae) highlights the ecological relevance of drought in aseasonal tropical rainforests.</title>
        <authorList>
            <person name="Ng K.K.S."/>
            <person name="Kobayashi M.J."/>
            <person name="Fawcett J.A."/>
            <person name="Hatakeyama M."/>
            <person name="Paape T."/>
            <person name="Ng C.H."/>
            <person name="Ang C.C."/>
            <person name="Tnah L.H."/>
            <person name="Lee C.T."/>
            <person name="Nishiyama T."/>
            <person name="Sese J."/>
            <person name="O'Brien M.J."/>
            <person name="Copetti D."/>
            <person name="Mohd Noor M.I."/>
            <person name="Ong R.C."/>
            <person name="Putra M."/>
            <person name="Sireger I.Z."/>
            <person name="Indrioko S."/>
            <person name="Kosugi Y."/>
            <person name="Izuno A."/>
            <person name="Isagi Y."/>
            <person name="Lee S.L."/>
            <person name="Shimizu K.K."/>
        </authorList>
    </citation>
    <scope>NUCLEOTIDE SEQUENCE [LARGE SCALE GENOMIC DNA]</scope>
    <source>
        <strain evidence="7">214</strain>
    </source>
</reference>
<feature type="compositionally biased region" description="Basic and acidic residues" evidence="4">
    <location>
        <begin position="420"/>
        <end position="429"/>
    </location>
</feature>
<feature type="compositionally biased region" description="Polar residues" evidence="4">
    <location>
        <begin position="270"/>
        <end position="287"/>
    </location>
</feature>
<evidence type="ECO:0000313" key="8">
    <source>
        <dbReference type="Proteomes" id="UP001054252"/>
    </source>
</evidence>
<evidence type="ECO:0000256" key="4">
    <source>
        <dbReference type="SAM" id="MobiDB-lite"/>
    </source>
</evidence>
<feature type="compositionally biased region" description="Polar residues" evidence="4">
    <location>
        <begin position="497"/>
        <end position="542"/>
    </location>
</feature>
<keyword evidence="2" id="KW-0396">Initiation factor</keyword>
<evidence type="ECO:0000259" key="6">
    <source>
        <dbReference type="Pfam" id="PF05198"/>
    </source>
</evidence>
<dbReference type="GO" id="GO:0005737">
    <property type="term" value="C:cytoplasm"/>
    <property type="evidence" value="ECO:0007669"/>
    <property type="project" value="UniProtKB-ARBA"/>
</dbReference>
<dbReference type="InterPro" id="IPR036788">
    <property type="entry name" value="T_IF-3_C_sf"/>
</dbReference>
<evidence type="ECO:0000259" key="5">
    <source>
        <dbReference type="Pfam" id="PF00707"/>
    </source>
</evidence>
<dbReference type="SUPFAM" id="SSF55200">
    <property type="entry name" value="Translation initiation factor IF3, C-terminal domain"/>
    <property type="match status" value="1"/>
</dbReference>
<evidence type="ECO:0000256" key="1">
    <source>
        <dbReference type="ARBA" id="ARBA00005439"/>
    </source>
</evidence>
<feature type="compositionally biased region" description="Polar residues" evidence="4">
    <location>
        <begin position="588"/>
        <end position="601"/>
    </location>
</feature>
<dbReference type="NCBIfam" id="TIGR00168">
    <property type="entry name" value="infC"/>
    <property type="match status" value="1"/>
</dbReference>
<proteinExistence type="inferred from homology"/>
<feature type="domain" description="Translation initiation factor 3 C-terminal" evidence="5">
    <location>
        <begin position="163"/>
        <end position="241"/>
    </location>
</feature>
<dbReference type="Pfam" id="PF05198">
    <property type="entry name" value="IF3_N"/>
    <property type="match status" value="1"/>
</dbReference>
<feature type="region of interest" description="Disordered" evidence="4">
    <location>
        <begin position="270"/>
        <end position="295"/>
    </location>
</feature>
<accession>A0AAV5KAY7</accession>
<dbReference type="InterPro" id="IPR036787">
    <property type="entry name" value="T_IF-3_N_sf"/>
</dbReference>
<dbReference type="InterPro" id="IPR019815">
    <property type="entry name" value="Translation_initiation_fac_3_C"/>
</dbReference>
<feature type="region of interest" description="Disordered" evidence="4">
    <location>
        <begin position="373"/>
        <end position="601"/>
    </location>
</feature>
<dbReference type="GO" id="GO:0043022">
    <property type="term" value="F:ribosome binding"/>
    <property type="evidence" value="ECO:0007669"/>
    <property type="project" value="TreeGrafter"/>
</dbReference>
<dbReference type="SUPFAM" id="SSF54364">
    <property type="entry name" value="Translation initiation factor IF3, N-terminal domain"/>
    <property type="match status" value="1"/>
</dbReference>
<gene>
    <name evidence="7" type="ORF">SLEP1_g30923</name>
</gene>
<evidence type="ECO:0000313" key="7">
    <source>
        <dbReference type="EMBL" id="GKV20875.1"/>
    </source>
</evidence>
<dbReference type="GO" id="GO:0032790">
    <property type="term" value="P:ribosome disassembly"/>
    <property type="evidence" value="ECO:0007669"/>
    <property type="project" value="TreeGrafter"/>
</dbReference>
<keyword evidence="3" id="KW-0648">Protein biosynthesis</keyword>
<dbReference type="AlphaFoldDB" id="A0AAV5KAY7"/>
<dbReference type="Proteomes" id="UP001054252">
    <property type="component" value="Unassembled WGS sequence"/>
</dbReference>
<dbReference type="PANTHER" id="PTHR10938">
    <property type="entry name" value="TRANSLATION INITIATION FACTOR IF-3"/>
    <property type="match status" value="1"/>
</dbReference>
<dbReference type="GO" id="GO:0003743">
    <property type="term" value="F:translation initiation factor activity"/>
    <property type="evidence" value="ECO:0007669"/>
    <property type="project" value="UniProtKB-KW"/>
</dbReference>
<feature type="domain" description="Translation initiation factor 3 N-terminal" evidence="6">
    <location>
        <begin position="81"/>
        <end position="146"/>
    </location>
</feature>
<dbReference type="Gene3D" id="3.10.20.80">
    <property type="entry name" value="Translation initiation factor 3 (IF-3), N-terminal domain"/>
    <property type="match status" value="1"/>
</dbReference>
<dbReference type="EMBL" id="BPVZ01000056">
    <property type="protein sequence ID" value="GKV20875.1"/>
    <property type="molecule type" value="Genomic_DNA"/>
</dbReference>
<sequence>MVFWHRISQSKLKLIPQQFKRYYFQISHVSPLNDRGVSVLGKPYWYIHKKPTDFCNNVRFFAAPVQVKPKKEEAGKDGPRLNEQITAQFVRLVSEDGHTVVSRQEALQRAKQLKLDLVEVQSSAKPPVCKIMDFHHEIYKRHLVEKDRAKAKAGVSMKKGAGKEVRFTPKIEQKDLEMKANTIKRLMESGYRVKCMAVGKGKEGEDENLGELLSRLTHLIEDVALVESGPFIEKRQAYVVVRHVKFGPPKKGAAKKLTAVGDISKPAAINPQSNVLSEDNSQQSVSPSEDENEIPSDADDVCIQMHDENVTAWSVKDSDHDFENVFDFKAPKERAMANSMNEETRAALQTVNLPQTGDASNFVRTKPAVEFTRANKFQHSHAGSLPDTENRYKRSEPRGQFSSPSANIFQPSHPGSSPETENRYNRSEPRSQFPPLRANTIQPFPPGSSPDTENRYKRSEPRSQFSPPRSMDYQVQAKREPFRPEPQFPYQRRQPPHETNNASSSVGQTKQVADNESALRNSKPSQKTSSYGIFSTPKTNPPGTEGIPAGEHQNRGPGGSQNFPGSKPDDSQSGGKSDKGGFGIFSRPSMTTTPSRISKPN</sequence>
<organism evidence="7 8">
    <name type="scientific">Rubroshorea leprosula</name>
    <dbReference type="NCBI Taxonomy" id="152421"/>
    <lineage>
        <taxon>Eukaryota</taxon>
        <taxon>Viridiplantae</taxon>
        <taxon>Streptophyta</taxon>
        <taxon>Embryophyta</taxon>
        <taxon>Tracheophyta</taxon>
        <taxon>Spermatophyta</taxon>
        <taxon>Magnoliopsida</taxon>
        <taxon>eudicotyledons</taxon>
        <taxon>Gunneridae</taxon>
        <taxon>Pentapetalae</taxon>
        <taxon>rosids</taxon>
        <taxon>malvids</taxon>
        <taxon>Malvales</taxon>
        <taxon>Dipterocarpaceae</taxon>
        <taxon>Rubroshorea</taxon>
    </lineage>
</organism>
<protein>
    <recommendedName>
        <fullName evidence="9">Translation initiation factor 3 N-terminal domain-containing protein</fullName>
    </recommendedName>
</protein>
<keyword evidence="8" id="KW-1185">Reference proteome</keyword>
<comment type="caution">
    <text evidence="7">The sequence shown here is derived from an EMBL/GenBank/DDBJ whole genome shotgun (WGS) entry which is preliminary data.</text>
</comment>
<evidence type="ECO:0000256" key="3">
    <source>
        <dbReference type="ARBA" id="ARBA00022917"/>
    </source>
</evidence>
<dbReference type="Pfam" id="PF00707">
    <property type="entry name" value="IF3_C"/>
    <property type="match status" value="1"/>
</dbReference>
<comment type="similarity">
    <text evidence="1">Belongs to the IF-3 family.</text>
</comment>
<feature type="compositionally biased region" description="Polar residues" evidence="4">
    <location>
        <begin position="400"/>
        <end position="419"/>
    </location>
</feature>
<dbReference type="InterPro" id="IPR019814">
    <property type="entry name" value="Translation_initiation_fac_3_N"/>
</dbReference>
<dbReference type="InterPro" id="IPR001288">
    <property type="entry name" value="Translation_initiation_fac_3"/>
</dbReference>
<name>A0AAV5KAY7_9ROSI</name>
<feature type="compositionally biased region" description="Basic and acidic residues" evidence="4">
    <location>
        <begin position="452"/>
        <end position="461"/>
    </location>
</feature>
<evidence type="ECO:0000256" key="2">
    <source>
        <dbReference type="ARBA" id="ARBA00022540"/>
    </source>
</evidence>
<feature type="compositionally biased region" description="Basic and acidic residues" evidence="4">
    <location>
        <begin position="388"/>
        <end position="397"/>
    </location>
</feature>